<dbReference type="Pfam" id="PF09586">
    <property type="entry name" value="YfhO"/>
    <property type="match status" value="1"/>
</dbReference>
<feature type="transmembrane region" description="Helical" evidence="1">
    <location>
        <begin position="373"/>
        <end position="393"/>
    </location>
</feature>
<feature type="transmembrane region" description="Helical" evidence="1">
    <location>
        <begin position="447"/>
        <end position="465"/>
    </location>
</feature>
<sequence length="844" mass="95388">MKIKANNKWIISAGILLFFIGLSYLYFTPLFSGKELVQPDIVHYRGGAKELLDFRAENQTETYWSNSMFSGMPTYQIGAQFPGDLIKQVDYVLNFLPRPANYLFLLLAGFYLLGMVTLRNWKLSLLGATFFAFSTYFFIIIAAGHNSKVHTIAYFAPLLAGVILIFVRQKYWWGFLTLTLSTALQLSSNHPQMTYYLFLAVGIFVLTELYRTFKTKGPWRHILISLALLLGAIGFGLGMNAQRILTNAQYVQETTRGKHVLENSSEKAKSGLSRESITMWSYGKLETLNIFIPRLMGGGSSEPEGEVMMSEIQDLVQSNVSSQEEMDQISRGFGSLTYWGDQPGTSGPAYQGAVVVFLAILGFFAATFRHRIWILTATILTILLAWGHNFSVLTDFFIDYLPFYNKFRAPSSILVVVELLFPLIAILGLYRLLFLKDMVVAEKKKRLLFATSFAVSLVLILLLGGKSLLGFATETEKQYLPDYLLDYLTTERSQMFQADAIKTLLMVLVTAAILYFNLKRKVPLNIALILIGAISLLDLWSVNKRYLNESNFSDSAFSQNPFLTESSPYLTEKSQENPYIQGLISQIPVNKALEEINEKDSSQYRVYNQTLGTFSETNTSYFHSSVGGYSAAKLRRYDDVINRYFNTMDTVAVPKILNILNAKYFVFGSATEPQLMQNAGANGNAWFVSKVHTVRSAEQELESLGTIDSKTEAAVHQDQMAYLQGKTLTLDSTATLNLETYLPNHIVFSARTKTPQLAVFSEIYYPHGWQFTLNGRKVPHLRVNYMLRGLYIPAGTHRVEMVFEPTVLETGKWISMLTFFGFLLVMIAAWILQRRKLGFNSTKL</sequence>
<keyword evidence="3" id="KW-1185">Reference proteome</keyword>
<name>A0A931E4Q4_9FLAO</name>
<feature type="transmembrane region" description="Helical" evidence="1">
    <location>
        <begin position="222"/>
        <end position="241"/>
    </location>
</feature>
<keyword evidence="1" id="KW-0472">Membrane</keyword>
<dbReference type="AlphaFoldDB" id="A0A931E4Q4"/>
<feature type="transmembrane region" description="Helical" evidence="1">
    <location>
        <begin position="813"/>
        <end position="832"/>
    </location>
</feature>
<feature type="transmembrane region" description="Helical" evidence="1">
    <location>
        <begin position="171"/>
        <end position="187"/>
    </location>
</feature>
<gene>
    <name evidence="2" type="ORF">IC612_02160</name>
</gene>
<evidence type="ECO:0000313" key="3">
    <source>
        <dbReference type="Proteomes" id="UP000694480"/>
    </source>
</evidence>
<keyword evidence="1" id="KW-1133">Transmembrane helix</keyword>
<reference evidence="2" key="1">
    <citation type="submission" date="2020-11" db="EMBL/GenBank/DDBJ databases">
        <title>Genome seq and assembly of Planobacterium sp.</title>
        <authorList>
            <person name="Chhetri G."/>
        </authorList>
    </citation>
    <scope>NUCLEOTIDE SEQUENCE</scope>
    <source>
        <strain evidence="2">GCR5</strain>
    </source>
</reference>
<evidence type="ECO:0000256" key="1">
    <source>
        <dbReference type="SAM" id="Phobius"/>
    </source>
</evidence>
<dbReference type="RefSeq" id="WP_194738534.1">
    <property type="nucleotide sequence ID" value="NZ_JADKYY010000002.1"/>
</dbReference>
<dbReference type="InterPro" id="IPR018580">
    <property type="entry name" value="Uncharacterised_YfhO"/>
</dbReference>
<feature type="transmembrane region" description="Helical" evidence="1">
    <location>
        <begin position="125"/>
        <end position="143"/>
    </location>
</feature>
<feature type="transmembrane region" description="Helical" evidence="1">
    <location>
        <begin position="349"/>
        <end position="366"/>
    </location>
</feature>
<protein>
    <submittedName>
        <fullName evidence="2">YfhO family protein</fullName>
    </submittedName>
</protein>
<feature type="transmembrane region" description="Helical" evidence="1">
    <location>
        <begin position="525"/>
        <end position="542"/>
    </location>
</feature>
<organism evidence="2 3">
    <name type="scientific">Planobacterium oryzisoli</name>
    <dbReference type="NCBI Taxonomy" id="2771435"/>
    <lineage>
        <taxon>Bacteria</taxon>
        <taxon>Pseudomonadati</taxon>
        <taxon>Bacteroidota</taxon>
        <taxon>Flavobacteriia</taxon>
        <taxon>Flavobacteriales</taxon>
        <taxon>Weeksellaceae</taxon>
        <taxon>Chryseobacterium group</taxon>
        <taxon>Chryseobacterium</taxon>
    </lineage>
</organism>
<feature type="transmembrane region" description="Helical" evidence="1">
    <location>
        <begin position="149"/>
        <end position="166"/>
    </location>
</feature>
<keyword evidence="1" id="KW-0812">Transmembrane</keyword>
<feature type="transmembrane region" description="Helical" evidence="1">
    <location>
        <begin position="500"/>
        <end position="518"/>
    </location>
</feature>
<feature type="transmembrane region" description="Helical" evidence="1">
    <location>
        <begin position="413"/>
        <end position="435"/>
    </location>
</feature>
<feature type="transmembrane region" description="Helical" evidence="1">
    <location>
        <begin position="193"/>
        <end position="210"/>
    </location>
</feature>
<feature type="transmembrane region" description="Helical" evidence="1">
    <location>
        <begin position="100"/>
        <end position="118"/>
    </location>
</feature>
<dbReference type="PANTHER" id="PTHR38454">
    <property type="entry name" value="INTEGRAL MEMBRANE PROTEIN-RELATED"/>
    <property type="match status" value="1"/>
</dbReference>
<accession>A0A931E4Q4</accession>
<comment type="caution">
    <text evidence="2">The sequence shown here is derived from an EMBL/GenBank/DDBJ whole genome shotgun (WGS) entry which is preliminary data.</text>
</comment>
<dbReference type="Proteomes" id="UP000694480">
    <property type="component" value="Unassembled WGS sequence"/>
</dbReference>
<dbReference type="PANTHER" id="PTHR38454:SF1">
    <property type="entry name" value="INTEGRAL MEMBRANE PROTEIN"/>
    <property type="match status" value="1"/>
</dbReference>
<proteinExistence type="predicted"/>
<evidence type="ECO:0000313" key="2">
    <source>
        <dbReference type="EMBL" id="MBF5026600.1"/>
    </source>
</evidence>
<dbReference type="EMBL" id="JADKYY010000002">
    <property type="protein sequence ID" value="MBF5026600.1"/>
    <property type="molecule type" value="Genomic_DNA"/>
</dbReference>
<feature type="transmembrane region" description="Helical" evidence="1">
    <location>
        <begin position="9"/>
        <end position="27"/>
    </location>
</feature>